<dbReference type="InterPro" id="IPR013011">
    <property type="entry name" value="PTS_EIIB_2"/>
</dbReference>
<keyword evidence="3" id="KW-0805">Transcription regulation</keyword>
<dbReference type="eggNOG" id="COG1762">
    <property type="taxonomic scope" value="Bacteria"/>
</dbReference>
<evidence type="ECO:0000259" key="6">
    <source>
        <dbReference type="PROSITE" id="PS51099"/>
    </source>
</evidence>
<feature type="domain" description="PTS EIIB type-2" evidence="6">
    <location>
        <begin position="151"/>
        <end position="246"/>
    </location>
</feature>
<dbReference type="Pfam" id="PF02302">
    <property type="entry name" value="PTS_IIB"/>
    <property type="match status" value="1"/>
</dbReference>
<gene>
    <name evidence="8" type="ORF">ANASTE_00470</name>
</gene>
<evidence type="ECO:0000313" key="8">
    <source>
        <dbReference type="EMBL" id="EDS72760.1"/>
    </source>
</evidence>
<comment type="caution">
    <text evidence="8">The sequence shown here is derived from an EMBL/GenBank/DDBJ whole genome shotgun (WGS) entry which is preliminary data.</text>
</comment>
<dbReference type="InterPro" id="IPR003501">
    <property type="entry name" value="PTS_EIIB_2/3"/>
</dbReference>
<dbReference type="InterPro" id="IPR050661">
    <property type="entry name" value="BglG_antiterminators"/>
</dbReference>
<evidence type="ECO:0000259" key="5">
    <source>
        <dbReference type="PROSITE" id="PS51094"/>
    </source>
</evidence>
<protein>
    <submittedName>
        <fullName evidence="8">Phosphoenolpyruvate-dependent sugar phosphotransferase system, EIIA 2</fullName>
    </submittedName>
</protein>
<dbReference type="GO" id="GO:0006355">
    <property type="term" value="P:regulation of DNA-templated transcription"/>
    <property type="evidence" value="ECO:0007669"/>
    <property type="project" value="InterPro"/>
</dbReference>
<evidence type="ECO:0000256" key="1">
    <source>
        <dbReference type="ARBA" id="ARBA00022679"/>
    </source>
</evidence>
<dbReference type="GeneID" id="97999414"/>
<dbReference type="Proteomes" id="UP000005178">
    <property type="component" value="Unassembled WGS sequence"/>
</dbReference>
<name>B1C6X3_9FIRM</name>
<dbReference type="eggNOG" id="COG3711">
    <property type="taxonomic scope" value="Bacteria"/>
</dbReference>
<dbReference type="AlphaFoldDB" id="B1C6X3"/>
<feature type="domain" description="PRD" evidence="7">
    <location>
        <begin position="40"/>
        <end position="147"/>
    </location>
</feature>
<dbReference type="CDD" id="cd00211">
    <property type="entry name" value="PTS_IIA_fru"/>
    <property type="match status" value="1"/>
</dbReference>
<proteinExistence type="predicted"/>
<keyword evidence="2" id="KW-0677">Repeat</keyword>
<reference evidence="8" key="1">
    <citation type="submission" date="2008-01" db="EMBL/GenBank/DDBJ databases">
        <authorList>
            <person name="Fulton L."/>
            <person name="Clifton S."/>
            <person name="Fulton B."/>
            <person name="Xu J."/>
            <person name="Minx P."/>
            <person name="Pepin K.H."/>
            <person name="Johnson M."/>
            <person name="Thiruvilangam P."/>
            <person name="Bhonagiri V."/>
            <person name="Nash W.E."/>
            <person name="Mardis E.R."/>
            <person name="Wilson R.K."/>
        </authorList>
    </citation>
    <scope>NUCLEOTIDE SEQUENCE [LARGE SCALE GENOMIC DNA]</scope>
    <source>
        <strain evidence="8">DSM 17244</strain>
    </source>
</reference>
<dbReference type="CDD" id="cd05568">
    <property type="entry name" value="PTS_IIB_bgl_like"/>
    <property type="match status" value="1"/>
</dbReference>
<dbReference type="SUPFAM" id="SSF52794">
    <property type="entry name" value="PTS system IIB component-like"/>
    <property type="match status" value="1"/>
</dbReference>
<dbReference type="PROSITE" id="PS51372">
    <property type="entry name" value="PRD_2"/>
    <property type="match status" value="1"/>
</dbReference>
<dbReference type="GO" id="GO:0009401">
    <property type="term" value="P:phosphoenolpyruvate-dependent sugar phosphotransferase system"/>
    <property type="evidence" value="ECO:0007669"/>
    <property type="project" value="InterPro"/>
</dbReference>
<accession>B1C6X3</accession>
<organism evidence="8 9">
    <name type="scientific">Anaerofustis stercorihominis DSM 17244</name>
    <dbReference type="NCBI Taxonomy" id="445971"/>
    <lineage>
        <taxon>Bacteria</taxon>
        <taxon>Bacillati</taxon>
        <taxon>Bacillota</taxon>
        <taxon>Clostridia</taxon>
        <taxon>Eubacteriales</taxon>
        <taxon>Eubacteriaceae</taxon>
        <taxon>Anaerofustis</taxon>
    </lineage>
</organism>
<dbReference type="InterPro" id="IPR011608">
    <property type="entry name" value="PRD"/>
</dbReference>
<dbReference type="PANTHER" id="PTHR30185">
    <property type="entry name" value="CRYPTIC BETA-GLUCOSIDE BGL OPERON ANTITERMINATOR"/>
    <property type="match status" value="1"/>
</dbReference>
<dbReference type="Gene3D" id="1.10.1790.10">
    <property type="entry name" value="PRD domain"/>
    <property type="match status" value="1"/>
</dbReference>
<keyword evidence="9" id="KW-1185">Reference proteome</keyword>
<dbReference type="PROSITE" id="PS51099">
    <property type="entry name" value="PTS_EIIB_TYPE_2"/>
    <property type="match status" value="1"/>
</dbReference>
<dbReference type="InterPro" id="IPR036634">
    <property type="entry name" value="PRD_sf"/>
</dbReference>
<dbReference type="InterPro" id="IPR016152">
    <property type="entry name" value="PTrfase/Anion_transptr"/>
</dbReference>
<dbReference type="EMBL" id="ABIL02000005">
    <property type="protein sequence ID" value="EDS72760.1"/>
    <property type="molecule type" value="Genomic_DNA"/>
</dbReference>
<dbReference type="Pfam" id="PF00874">
    <property type="entry name" value="PRD"/>
    <property type="match status" value="1"/>
</dbReference>
<dbReference type="GO" id="GO:0008982">
    <property type="term" value="F:protein-N(PI)-phosphohistidine-sugar phosphotransferase activity"/>
    <property type="evidence" value="ECO:0007669"/>
    <property type="project" value="InterPro"/>
</dbReference>
<dbReference type="STRING" id="445971.ANASTE_00470"/>
<dbReference type="Gene3D" id="3.40.930.10">
    <property type="entry name" value="Mannitol-specific EII, Chain A"/>
    <property type="match status" value="1"/>
</dbReference>
<dbReference type="Gene3D" id="3.40.50.2300">
    <property type="match status" value="1"/>
</dbReference>
<reference evidence="8" key="2">
    <citation type="submission" date="2013-08" db="EMBL/GenBank/DDBJ databases">
        <title>Draft genome sequence of Anaerofustis stercorihominis (DSM 17244).</title>
        <authorList>
            <person name="Sudarsanam P."/>
            <person name="Ley R."/>
            <person name="Guruge J."/>
            <person name="Turnbaugh P.J."/>
            <person name="Mahowald M."/>
            <person name="Liep D."/>
            <person name="Gordon J."/>
        </authorList>
    </citation>
    <scope>NUCLEOTIDE SEQUENCE</scope>
    <source>
        <strain evidence="8">DSM 17244</strain>
    </source>
</reference>
<evidence type="ECO:0000313" key="9">
    <source>
        <dbReference type="Proteomes" id="UP000005178"/>
    </source>
</evidence>
<dbReference type="PANTHER" id="PTHR30185:SF18">
    <property type="entry name" value="TRANSCRIPTIONAL REGULATOR MTLR"/>
    <property type="match status" value="1"/>
</dbReference>
<dbReference type="InterPro" id="IPR036095">
    <property type="entry name" value="PTS_EIIB-like_sf"/>
</dbReference>
<evidence type="ECO:0000256" key="3">
    <source>
        <dbReference type="ARBA" id="ARBA00023015"/>
    </source>
</evidence>
<dbReference type="Pfam" id="PF00359">
    <property type="entry name" value="PTS_EIIA_2"/>
    <property type="match status" value="1"/>
</dbReference>
<dbReference type="InterPro" id="IPR002178">
    <property type="entry name" value="PTS_EIIA_type-2_dom"/>
</dbReference>
<dbReference type="SUPFAM" id="SSF63520">
    <property type="entry name" value="PTS-regulatory domain, PRD"/>
    <property type="match status" value="1"/>
</dbReference>
<evidence type="ECO:0000256" key="4">
    <source>
        <dbReference type="ARBA" id="ARBA00023163"/>
    </source>
</evidence>
<evidence type="ECO:0000259" key="7">
    <source>
        <dbReference type="PROSITE" id="PS51372"/>
    </source>
</evidence>
<keyword evidence="1" id="KW-0808">Transferase</keyword>
<dbReference type="SUPFAM" id="SSF55804">
    <property type="entry name" value="Phoshotransferase/anion transport protein"/>
    <property type="match status" value="1"/>
</dbReference>
<dbReference type="HOGENOM" id="CLU_013442_0_0_9"/>
<keyword evidence="4" id="KW-0804">Transcription</keyword>
<dbReference type="RefSeq" id="WP_007048924.1">
    <property type="nucleotide sequence ID" value="NZ_DS560015.1"/>
</dbReference>
<feature type="domain" description="PTS EIIA type-2" evidence="5">
    <location>
        <begin position="277"/>
        <end position="420"/>
    </location>
</feature>
<sequence length="423" mass="49185">MLLLLYGDTIKEEYINEEVCFLADYLMKKSSLKTEGKDTNQKINFYIIVKSFLYRLTCEYDINFLNDYKLQEFLTAHIISLYNRQKNNEKIINPYKEDLLKNYKKDYEIISENIYILEEDLGIKLDDNEMTYILMHIVAALERMKQNVDELRVLVMCHAGIGTSQFLAEKLKNQFKIKIEDVVSSHYVKSRLFIKPEEFSQKYDLIITTTPLMGAPIPWIEVNPILTNEDVDKINKTLNEVSRNLPIKEETTIKNKTPLTSVKEKKTNENSKILFSTLLKKENILLDKNVEDWKSSIIIAGEPLLWEKKITADYLRAMVNNALDNDPYFVFAPGIALAHANPKYGVIELGGSFLRLKEPVHFGHKKNDPVKFVIALSVLEGKDNLDMIFKLMNTLCSKEAFEELVNAKDYMEIIDIFKKFEKQ</sequence>
<dbReference type="PROSITE" id="PS51094">
    <property type="entry name" value="PTS_EIIA_TYPE_2"/>
    <property type="match status" value="1"/>
</dbReference>
<evidence type="ECO:0000256" key="2">
    <source>
        <dbReference type="ARBA" id="ARBA00022737"/>
    </source>
</evidence>